<dbReference type="AlphaFoldDB" id="A0A3B0TQ02"/>
<sequence length="101" mass="11855">MKDKLSINIKIGNRVYPLNINREDEEKYRQAAKLLNDMVLQYRKLYSGHDAQDILAMAAFQYVLKYIELEKQNDDTSLIEEIKNMNDDIADFLEDKAGNRL</sequence>
<organism evidence="1">
    <name type="scientific">hydrothermal vent metagenome</name>
    <dbReference type="NCBI Taxonomy" id="652676"/>
    <lineage>
        <taxon>unclassified sequences</taxon>
        <taxon>metagenomes</taxon>
        <taxon>ecological metagenomes</taxon>
    </lineage>
</organism>
<protein>
    <recommendedName>
        <fullName evidence="2">Z-ring-associated protein ZapA</fullName>
    </recommendedName>
</protein>
<dbReference type="Pfam" id="PF05164">
    <property type="entry name" value="ZapA"/>
    <property type="match status" value="1"/>
</dbReference>
<name>A0A3B0TQ02_9ZZZZ</name>
<proteinExistence type="predicted"/>
<evidence type="ECO:0000313" key="1">
    <source>
        <dbReference type="EMBL" id="VAW15477.1"/>
    </source>
</evidence>
<gene>
    <name evidence="1" type="ORF">MNBD_BACTEROID01-2627</name>
</gene>
<reference evidence="1" key="1">
    <citation type="submission" date="2018-06" db="EMBL/GenBank/DDBJ databases">
        <authorList>
            <person name="Zhirakovskaya E."/>
        </authorList>
    </citation>
    <scope>NUCLEOTIDE SEQUENCE</scope>
</reference>
<dbReference type="EMBL" id="UOEP01000049">
    <property type="protein sequence ID" value="VAW15477.1"/>
    <property type="molecule type" value="Genomic_DNA"/>
</dbReference>
<dbReference type="InterPro" id="IPR036192">
    <property type="entry name" value="Cell_div_ZapA-like_sf"/>
</dbReference>
<accession>A0A3B0TQ02</accession>
<evidence type="ECO:0008006" key="2">
    <source>
        <dbReference type="Google" id="ProtNLM"/>
    </source>
</evidence>
<dbReference type="SUPFAM" id="SSF102829">
    <property type="entry name" value="Cell division protein ZapA-like"/>
    <property type="match status" value="1"/>
</dbReference>
<dbReference type="InterPro" id="IPR007838">
    <property type="entry name" value="Cell_div_ZapA-like"/>
</dbReference>